<evidence type="ECO:0000313" key="2">
    <source>
        <dbReference type="EMBL" id="CAG7598973.1"/>
    </source>
</evidence>
<dbReference type="EMBL" id="CAJVAF010000338">
    <property type="protein sequence ID" value="CAG7598973.1"/>
    <property type="molecule type" value="Genomic_DNA"/>
</dbReference>
<keyword evidence="1" id="KW-0812">Transmembrane</keyword>
<sequence length="68" mass="7550">MFPIEIWIVFFSLIIFAIAFDLRGSSKSSTYTISAKTAGPLTACWVGLAFLFASLIFFYANLEKAALF</sequence>
<feature type="transmembrane region" description="Helical" evidence="1">
    <location>
        <begin position="43"/>
        <end position="62"/>
    </location>
</feature>
<name>A0A8S4BY36_9ACAR</name>
<keyword evidence="1" id="KW-0472">Membrane</keyword>
<reference evidence="2" key="1">
    <citation type="submission" date="2021-06" db="EMBL/GenBank/DDBJ databases">
        <authorList>
            <person name="Nardi T."/>
            <person name="Nardi T."/>
        </authorList>
    </citation>
    <scope>NUCLEOTIDE SEQUENCE</scope>
</reference>
<keyword evidence="3" id="KW-1185">Reference proteome</keyword>
<dbReference type="Proteomes" id="UP000837675">
    <property type="component" value="Unassembled WGS sequence"/>
</dbReference>
<proteinExistence type="predicted"/>
<dbReference type="AlphaFoldDB" id="A0A8S4BY36"/>
<gene>
    <name evidence="2" type="ORF">MHYMCMPASI_01058</name>
</gene>
<keyword evidence="1" id="KW-1133">Transmembrane helix</keyword>
<evidence type="ECO:0000313" key="3">
    <source>
        <dbReference type="Proteomes" id="UP000837675"/>
    </source>
</evidence>
<comment type="caution">
    <text evidence="2">The sequence shown here is derived from an EMBL/GenBank/DDBJ whole genome shotgun (WGS) entry which is preliminary data.</text>
</comment>
<organism evidence="2 3">
    <name type="scientific">Hyalomma marginatum</name>
    <dbReference type="NCBI Taxonomy" id="34627"/>
    <lineage>
        <taxon>Eukaryota</taxon>
        <taxon>Metazoa</taxon>
        <taxon>Ecdysozoa</taxon>
        <taxon>Arthropoda</taxon>
        <taxon>Chelicerata</taxon>
        <taxon>Arachnida</taxon>
        <taxon>Acari</taxon>
        <taxon>Parasitiformes</taxon>
        <taxon>Ixodida</taxon>
        <taxon>Ixodoidea</taxon>
        <taxon>Ixodidae</taxon>
        <taxon>Hyalomminae</taxon>
        <taxon>Hyalomma</taxon>
    </lineage>
</organism>
<accession>A0A8S4BY36</accession>
<evidence type="ECO:0000256" key="1">
    <source>
        <dbReference type="SAM" id="Phobius"/>
    </source>
</evidence>
<protein>
    <submittedName>
        <fullName evidence="2">TerC/Alx family metal homeostasis membrane protein</fullName>
    </submittedName>
</protein>
<feature type="transmembrane region" description="Helical" evidence="1">
    <location>
        <begin position="6"/>
        <end position="22"/>
    </location>
</feature>